<keyword evidence="2" id="KW-1185">Reference proteome</keyword>
<dbReference type="RefSeq" id="WP_422918012.1">
    <property type="nucleotide sequence ID" value="NZ_JAMZEJ010000001.1"/>
</dbReference>
<dbReference type="PANTHER" id="PTHR43544">
    <property type="entry name" value="SHORT-CHAIN DEHYDROGENASE/REDUCTASE"/>
    <property type="match status" value="1"/>
</dbReference>
<comment type="caution">
    <text evidence="1">The sequence shown here is derived from an EMBL/GenBank/DDBJ whole genome shotgun (WGS) entry which is preliminary data.</text>
</comment>
<evidence type="ECO:0000313" key="2">
    <source>
        <dbReference type="Proteomes" id="UP001524547"/>
    </source>
</evidence>
<accession>A0ABT1VV67</accession>
<name>A0ABT1VV67_9PROT</name>
<dbReference type="PRINTS" id="PR00081">
    <property type="entry name" value="GDHRDH"/>
</dbReference>
<protein>
    <submittedName>
        <fullName evidence="1">SDR family NAD(P)-dependent oxidoreductase</fullName>
    </submittedName>
</protein>
<proteinExistence type="predicted"/>
<reference evidence="1 2" key="1">
    <citation type="submission" date="2022-06" db="EMBL/GenBank/DDBJ databases">
        <title>Rhizosaccharibacter gen. nov. sp. nov. KSS12, endophytic bacteria isolated from sugarcane.</title>
        <authorList>
            <person name="Pitiwittayakul N."/>
        </authorList>
    </citation>
    <scope>NUCLEOTIDE SEQUENCE [LARGE SCALE GENOMIC DNA]</scope>
    <source>
        <strain evidence="1 2">KSS12</strain>
    </source>
</reference>
<evidence type="ECO:0000313" key="1">
    <source>
        <dbReference type="EMBL" id="MCQ8239265.1"/>
    </source>
</evidence>
<dbReference type="InterPro" id="IPR036291">
    <property type="entry name" value="NAD(P)-bd_dom_sf"/>
</dbReference>
<dbReference type="Gene3D" id="3.40.50.720">
    <property type="entry name" value="NAD(P)-binding Rossmann-like Domain"/>
    <property type="match status" value="1"/>
</dbReference>
<dbReference type="Pfam" id="PF00106">
    <property type="entry name" value="adh_short"/>
    <property type="match status" value="1"/>
</dbReference>
<sequence>MSASVPRSGSPVRASIVLVIGAARGLGLAMARCWLDRGAEVIATVRDPASPGDGLLALRAQHGARLVIEDVDVMHEERIDALRDRVAQRLRGRRLDVLLVNAGMTSLPGRPVDRIATADFNWVMNSNALGPMRAVVRLAPLLSVPASAAGIATDMPSPASDRGAVAVMSADPGTGNGGGGAEIFLASKAALNALLRGYAARQSPAGPAILALSPGDCGQGDCGAGPEGTDDPPDAARRAEALVAAIEARRADAAPQEPSAGSRALLIDADNRIVPW</sequence>
<dbReference type="PANTHER" id="PTHR43544:SF12">
    <property type="entry name" value="NAD(P)-BINDING ROSSMANN-FOLD SUPERFAMILY PROTEIN"/>
    <property type="match status" value="1"/>
</dbReference>
<dbReference type="InterPro" id="IPR002347">
    <property type="entry name" value="SDR_fam"/>
</dbReference>
<dbReference type="InterPro" id="IPR051468">
    <property type="entry name" value="Fungal_SecMetab_SDRs"/>
</dbReference>
<dbReference type="EMBL" id="JAMZEJ010000001">
    <property type="protein sequence ID" value="MCQ8239265.1"/>
    <property type="molecule type" value="Genomic_DNA"/>
</dbReference>
<dbReference type="Proteomes" id="UP001524547">
    <property type="component" value="Unassembled WGS sequence"/>
</dbReference>
<gene>
    <name evidence="1" type="ORF">NFI88_00230</name>
</gene>
<organism evidence="1 2">
    <name type="scientific">Rhizosaccharibacter radicis</name>
    <dbReference type="NCBI Taxonomy" id="2782605"/>
    <lineage>
        <taxon>Bacteria</taxon>
        <taxon>Pseudomonadati</taxon>
        <taxon>Pseudomonadota</taxon>
        <taxon>Alphaproteobacteria</taxon>
        <taxon>Acetobacterales</taxon>
        <taxon>Acetobacteraceae</taxon>
        <taxon>Rhizosaccharibacter</taxon>
    </lineage>
</organism>
<dbReference type="SUPFAM" id="SSF51735">
    <property type="entry name" value="NAD(P)-binding Rossmann-fold domains"/>
    <property type="match status" value="1"/>
</dbReference>